<accession>A0A804RKP8</accession>
<dbReference type="CDD" id="cd06163">
    <property type="entry name" value="S2P-M50_PDZ_RseP-like"/>
    <property type="match status" value="2"/>
</dbReference>
<reference evidence="14" key="1">
    <citation type="journal article" date="2009" name="Science">
        <title>The B73 maize genome: complexity, diversity, and dynamics.</title>
        <authorList>
            <person name="Schnable P.S."/>
            <person name="Ware D."/>
            <person name="Fulton R.S."/>
            <person name="Stein J.C."/>
            <person name="Wei F."/>
            <person name="Pasternak S."/>
            <person name="Liang C."/>
            <person name="Zhang J."/>
            <person name="Fulton L."/>
            <person name="Graves T.A."/>
            <person name="Minx P."/>
            <person name="Reily A.D."/>
            <person name="Courtney L."/>
            <person name="Kruchowski S.S."/>
            <person name="Tomlinson C."/>
            <person name="Strong C."/>
            <person name="Delehaunty K."/>
            <person name="Fronick C."/>
            <person name="Courtney B."/>
            <person name="Rock S.M."/>
            <person name="Belter E."/>
            <person name="Du F."/>
            <person name="Kim K."/>
            <person name="Abbott R.M."/>
            <person name="Cotton M."/>
            <person name="Levy A."/>
            <person name="Marchetto P."/>
            <person name="Ochoa K."/>
            <person name="Jackson S.M."/>
            <person name="Gillam B."/>
            <person name="Chen W."/>
            <person name="Yan L."/>
            <person name="Higginbotham J."/>
            <person name="Cardenas M."/>
            <person name="Waligorski J."/>
            <person name="Applebaum E."/>
            <person name="Phelps L."/>
            <person name="Falcone J."/>
            <person name="Kanchi K."/>
            <person name="Thane T."/>
            <person name="Scimone A."/>
            <person name="Thane N."/>
            <person name="Henke J."/>
            <person name="Wang T."/>
            <person name="Ruppert J."/>
            <person name="Shah N."/>
            <person name="Rotter K."/>
            <person name="Hodges J."/>
            <person name="Ingenthron E."/>
            <person name="Cordes M."/>
            <person name="Kohlberg S."/>
            <person name="Sgro J."/>
            <person name="Delgado B."/>
            <person name="Mead K."/>
            <person name="Chinwalla A."/>
            <person name="Leonard S."/>
            <person name="Crouse K."/>
            <person name="Collura K."/>
            <person name="Kudrna D."/>
            <person name="Currie J."/>
            <person name="He R."/>
            <person name="Angelova A."/>
            <person name="Rajasekar S."/>
            <person name="Mueller T."/>
            <person name="Lomeli R."/>
            <person name="Scara G."/>
            <person name="Ko A."/>
            <person name="Delaney K."/>
            <person name="Wissotski M."/>
            <person name="Lopez G."/>
            <person name="Campos D."/>
            <person name="Braidotti M."/>
            <person name="Ashley E."/>
            <person name="Golser W."/>
            <person name="Kim H."/>
            <person name="Lee S."/>
            <person name="Lin J."/>
            <person name="Dujmic Z."/>
            <person name="Kim W."/>
            <person name="Talag J."/>
            <person name="Zuccolo A."/>
            <person name="Fan C."/>
            <person name="Sebastian A."/>
            <person name="Kramer M."/>
            <person name="Spiegel L."/>
            <person name="Nascimento L."/>
            <person name="Zutavern T."/>
            <person name="Miller B."/>
            <person name="Ambroise C."/>
            <person name="Muller S."/>
            <person name="Spooner W."/>
            <person name="Narechania A."/>
            <person name="Ren L."/>
            <person name="Wei S."/>
            <person name="Kumari S."/>
            <person name="Faga B."/>
            <person name="Levy M.J."/>
            <person name="McMahan L."/>
            <person name="Van Buren P."/>
            <person name="Vaughn M.W."/>
            <person name="Ying K."/>
            <person name="Yeh C.-T."/>
            <person name="Emrich S.J."/>
            <person name="Jia Y."/>
            <person name="Kalyanaraman A."/>
            <person name="Hsia A.-P."/>
            <person name="Barbazuk W.B."/>
            <person name="Baucom R.S."/>
            <person name="Brutnell T.P."/>
            <person name="Carpita N.C."/>
            <person name="Chaparro C."/>
            <person name="Chia J.-M."/>
            <person name="Deragon J.-M."/>
            <person name="Estill J.C."/>
            <person name="Fu Y."/>
            <person name="Jeddeloh J.A."/>
            <person name="Han Y."/>
            <person name="Lee H."/>
            <person name="Li P."/>
            <person name="Lisch D.R."/>
            <person name="Liu S."/>
            <person name="Liu Z."/>
            <person name="Nagel D.H."/>
            <person name="McCann M.C."/>
            <person name="SanMiguel P."/>
            <person name="Myers A.M."/>
            <person name="Nettleton D."/>
            <person name="Nguyen J."/>
            <person name="Penning B.W."/>
            <person name="Ponnala L."/>
            <person name="Schneider K.L."/>
            <person name="Schwartz D.C."/>
            <person name="Sharma A."/>
            <person name="Soderlund C."/>
            <person name="Springer N.M."/>
            <person name="Sun Q."/>
            <person name="Wang H."/>
            <person name="Waterman M."/>
            <person name="Westerman R."/>
            <person name="Wolfgruber T.K."/>
            <person name="Yang L."/>
            <person name="Yu Y."/>
            <person name="Zhang L."/>
            <person name="Zhou S."/>
            <person name="Zhu Q."/>
            <person name="Bennetzen J.L."/>
            <person name="Dawe R.K."/>
            <person name="Jiang J."/>
            <person name="Jiang N."/>
            <person name="Presting G.G."/>
            <person name="Wessler S.R."/>
            <person name="Aluru S."/>
            <person name="Martienssen R.A."/>
            <person name="Clifton S.W."/>
            <person name="McCombie W.R."/>
            <person name="Wing R.A."/>
            <person name="Wilson R.K."/>
        </authorList>
    </citation>
    <scope>NUCLEOTIDE SEQUENCE [LARGE SCALE GENOMIC DNA]</scope>
    <source>
        <strain evidence="14">cv. B73</strain>
    </source>
</reference>
<protein>
    <recommendedName>
        <fullName evidence="12">Peptidase M50 domain-containing protein</fullName>
    </recommendedName>
</protein>
<dbReference type="InParanoid" id="A0A804RKP8"/>
<dbReference type="Pfam" id="PF02163">
    <property type="entry name" value="Peptidase_M50"/>
    <property type="match status" value="2"/>
</dbReference>
<feature type="region of interest" description="Disordered" evidence="10">
    <location>
        <begin position="173"/>
        <end position="204"/>
    </location>
</feature>
<dbReference type="Gramene" id="Zm00001eb417680_T001">
    <property type="protein sequence ID" value="Zm00001eb417680_P001"/>
    <property type="gene ID" value="Zm00001eb417680"/>
</dbReference>
<feature type="domain" description="Peptidase M50" evidence="12">
    <location>
        <begin position="62"/>
        <end position="168"/>
    </location>
</feature>
<dbReference type="InterPro" id="IPR004387">
    <property type="entry name" value="Pept_M50_Zn"/>
</dbReference>
<keyword evidence="9 11" id="KW-0472">Membrane</keyword>
<evidence type="ECO:0000256" key="10">
    <source>
        <dbReference type="SAM" id="MobiDB-lite"/>
    </source>
</evidence>
<evidence type="ECO:0000256" key="2">
    <source>
        <dbReference type="ARBA" id="ARBA00004141"/>
    </source>
</evidence>
<evidence type="ECO:0000256" key="5">
    <source>
        <dbReference type="ARBA" id="ARBA00022801"/>
    </source>
</evidence>
<dbReference type="GO" id="GO:0004222">
    <property type="term" value="F:metalloendopeptidase activity"/>
    <property type="evidence" value="ECO:0007669"/>
    <property type="project" value="InterPro"/>
</dbReference>
<keyword evidence="5" id="KW-0378">Hydrolase</keyword>
<dbReference type="PANTHER" id="PTHR42837:SF2">
    <property type="entry name" value="MEMBRANE METALLOPROTEASE ARASP2, CHLOROPLASTIC-RELATED"/>
    <property type="match status" value="1"/>
</dbReference>
<feature type="domain" description="Peptidase M50" evidence="12">
    <location>
        <begin position="216"/>
        <end position="309"/>
    </location>
</feature>
<evidence type="ECO:0000259" key="12">
    <source>
        <dbReference type="Pfam" id="PF02163"/>
    </source>
</evidence>
<evidence type="ECO:0000313" key="14">
    <source>
        <dbReference type="Proteomes" id="UP000007305"/>
    </source>
</evidence>
<evidence type="ECO:0000256" key="9">
    <source>
        <dbReference type="ARBA" id="ARBA00023136"/>
    </source>
</evidence>
<evidence type="ECO:0000256" key="8">
    <source>
        <dbReference type="ARBA" id="ARBA00023049"/>
    </source>
</evidence>
<dbReference type="PANTHER" id="PTHR42837">
    <property type="entry name" value="REGULATOR OF SIGMA-E PROTEASE RSEP"/>
    <property type="match status" value="1"/>
</dbReference>
<comment type="subcellular location">
    <subcellularLocation>
        <location evidence="2">Membrane</location>
        <topology evidence="2">Multi-pass membrane protein</topology>
    </subcellularLocation>
</comment>
<keyword evidence="6" id="KW-0862">Zinc</keyword>
<comment type="cofactor">
    <cofactor evidence="1">
        <name>Zn(2+)</name>
        <dbReference type="ChEBI" id="CHEBI:29105"/>
    </cofactor>
</comment>
<feature type="transmembrane region" description="Helical" evidence="11">
    <location>
        <begin position="290"/>
        <end position="309"/>
    </location>
</feature>
<evidence type="ECO:0000256" key="4">
    <source>
        <dbReference type="ARBA" id="ARBA00022692"/>
    </source>
</evidence>
<organism evidence="13 14">
    <name type="scientific">Zea mays</name>
    <name type="common">Maize</name>
    <dbReference type="NCBI Taxonomy" id="4577"/>
    <lineage>
        <taxon>Eukaryota</taxon>
        <taxon>Viridiplantae</taxon>
        <taxon>Streptophyta</taxon>
        <taxon>Embryophyta</taxon>
        <taxon>Tracheophyta</taxon>
        <taxon>Spermatophyta</taxon>
        <taxon>Magnoliopsida</taxon>
        <taxon>Liliopsida</taxon>
        <taxon>Poales</taxon>
        <taxon>Poaceae</taxon>
        <taxon>PACMAD clade</taxon>
        <taxon>Panicoideae</taxon>
        <taxon>Andropogonodae</taxon>
        <taxon>Andropogoneae</taxon>
        <taxon>Tripsacinae</taxon>
        <taxon>Zea</taxon>
    </lineage>
</organism>
<evidence type="ECO:0000256" key="3">
    <source>
        <dbReference type="ARBA" id="ARBA00022670"/>
    </source>
</evidence>
<feature type="transmembrane region" description="Helical" evidence="11">
    <location>
        <begin position="147"/>
        <end position="169"/>
    </location>
</feature>
<keyword evidence="3" id="KW-0645">Protease</keyword>
<dbReference type="EnsemblPlants" id="Zm00001eb417680_T001">
    <property type="protein sequence ID" value="Zm00001eb417680_P001"/>
    <property type="gene ID" value="Zm00001eb417680"/>
</dbReference>
<evidence type="ECO:0000256" key="6">
    <source>
        <dbReference type="ARBA" id="ARBA00022833"/>
    </source>
</evidence>
<keyword evidence="4 11" id="KW-0812">Transmembrane</keyword>
<name>A0A804RKP8_MAIZE</name>
<sequence>MIATHLSPAPKQYRFPSLLHSTSHNHHLPVHLSLPRRHRNFAKPTAAAQDLLASVESVASAASVLAAIVLVHESGHFLAAASRGIHVSQFSIGFGPTLARFRLSPVEYALRAIPLGGYVGFPDDDSESGFAPNDLNLLHNRPIPDRLLVVSAGVAANLAFAFLIVYAQLRSPSASPCKANKPSPIPRLWPRQTSSPASSPWPLRPPSWPPTCSSYESGHFLAAASQGIHVSQFSIGFGPTLVRFCLGPVEYALRAIPLDGYVGFPDDDPESGFAPNDPDLLCNRPVPDHLLVVSAGVAANLAFAFLVVYEQALTIVLRRWLGHGCGAHGGRRASDEDVM</sequence>
<dbReference type="InterPro" id="IPR008915">
    <property type="entry name" value="Peptidase_M50"/>
</dbReference>
<dbReference type="GO" id="GO:0016020">
    <property type="term" value="C:membrane"/>
    <property type="evidence" value="ECO:0007669"/>
    <property type="project" value="UniProtKB-SubCell"/>
</dbReference>
<keyword evidence="14" id="KW-1185">Reference proteome</keyword>
<reference evidence="13" key="2">
    <citation type="submission" date="2019-07" db="EMBL/GenBank/DDBJ databases">
        <authorList>
            <person name="Seetharam A."/>
            <person name="Woodhouse M."/>
            <person name="Cannon E."/>
        </authorList>
    </citation>
    <scope>NUCLEOTIDE SEQUENCE [LARGE SCALE GENOMIC DNA]</scope>
    <source>
        <strain evidence="13">cv. B73</strain>
    </source>
</reference>
<dbReference type="GO" id="GO:0006508">
    <property type="term" value="P:proteolysis"/>
    <property type="evidence" value="ECO:0007669"/>
    <property type="project" value="UniProtKB-KW"/>
</dbReference>
<evidence type="ECO:0000256" key="7">
    <source>
        <dbReference type="ARBA" id="ARBA00022989"/>
    </source>
</evidence>
<dbReference type="Proteomes" id="UP000007305">
    <property type="component" value="Chromosome 10"/>
</dbReference>
<dbReference type="GO" id="GO:0009507">
    <property type="term" value="C:chloroplast"/>
    <property type="evidence" value="ECO:0000318"/>
    <property type="project" value="GO_Central"/>
</dbReference>
<keyword evidence="8" id="KW-0482">Metalloprotease</keyword>
<keyword evidence="7 11" id="KW-1133">Transmembrane helix</keyword>
<evidence type="ECO:0000313" key="13">
    <source>
        <dbReference type="EnsemblPlants" id="Zm00001eb417680_P001"/>
    </source>
</evidence>
<evidence type="ECO:0000256" key="11">
    <source>
        <dbReference type="SAM" id="Phobius"/>
    </source>
</evidence>
<dbReference type="GO" id="GO:0004175">
    <property type="term" value="F:endopeptidase activity"/>
    <property type="evidence" value="ECO:0000318"/>
    <property type="project" value="GO_Central"/>
</dbReference>
<dbReference type="AlphaFoldDB" id="A0A804RKP8"/>
<proteinExistence type="predicted"/>
<reference evidence="13" key="3">
    <citation type="submission" date="2021-05" db="UniProtKB">
        <authorList>
            <consortium name="EnsemblPlants"/>
        </authorList>
    </citation>
    <scope>IDENTIFICATION</scope>
    <source>
        <strain evidence="13">cv. B73</strain>
    </source>
</reference>
<evidence type="ECO:0000256" key="1">
    <source>
        <dbReference type="ARBA" id="ARBA00001947"/>
    </source>
</evidence>